<gene>
    <name evidence="1" type="ORF">JMJ77_012552</name>
</gene>
<dbReference type="Proteomes" id="UP000699042">
    <property type="component" value="Unassembled WGS sequence"/>
</dbReference>
<comment type="caution">
    <text evidence="1">The sequence shown here is derived from an EMBL/GenBank/DDBJ whole genome shotgun (WGS) entry which is preliminary data.</text>
</comment>
<protein>
    <submittedName>
        <fullName evidence="1">Uncharacterized protein</fullName>
    </submittedName>
</protein>
<name>A0A9P7R6H3_9PEZI</name>
<sequence length="28" mass="3486">MPFTMEGRQVRQLRILRTFFTDGYPRIR</sequence>
<dbReference type="AlphaFoldDB" id="A0A9P7R6H3"/>
<evidence type="ECO:0000313" key="1">
    <source>
        <dbReference type="EMBL" id="KAG7049794.1"/>
    </source>
</evidence>
<dbReference type="EMBL" id="JAESDN010000005">
    <property type="protein sequence ID" value="KAG7049794.1"/>
    <property type="molecule type" value="Genomic_DNA"/>
</dbReference>
<organism evidence="1 2">
    <name type="scientific">Colletotrichum scovillei</name>
    <dbReference type="NCBI Taxonomy" id="1209932"/>
    <lineage>
        <taxon>Eukaryota</taxon>
        <taxon>Fungi</taxon>
        <taxon>Dikarya</taxon>
        <taxon>Ascomycota</taxon>
        <taxon>Pezizomycotina</taxon>
        <taxon>Sordariomycetes</taxon>
        <taxon>Hypocreomycetidae</taxon>
        <taxon>Glomerellales</taxon>
        <taxon>Glomerellaceae</taxon>
        <taxon>Colletotrichum</taxon>
        <taxon>Colletotrichum acutatum species complex</taxon>
    </lineage>
</organism>
<keyword evidence="2" id="KW-1185">Reference proteome</keyword>
<evidence type="ECO:0000313" key="2">
    <source>
        <dbReference type="Proteomes" id="UP000699042"/>
    </source>
</evidence>
<reference evidence="1" key="1">
    <citation type="submission" date="2021-05" db="EMBL/GenBank/DDBJ databases">
        <title>Comparative genomics of three Colletotrichum scovillei strains and genetic complementation revealed genes involved fungal growth and virulence on chili pepper.</title>
        <authorList>
            <person name="Hsieh D.-K."/>
            <person name="Chuang S.-C."/>
            <person name="Chen C.-Y."/>
            <person name="Chao Y.-T."/>
            <person name="Lu M.-Y.J."/>
            <person name="Lee M.-H."/>
            <person name="Shih M.-C."/>
        </authorList>
    </citation>
    <scope>NUCLEOTIDE SEQUENCE</scope>
    <source>
        <strain evidence="1">Coll-153</strain>
    </source>
</reference>
<proteinExistence type="predicted"/>
<accession>A0A9P7R6H3</accession>